<dbReference type="GO" id="GO:0004674">
    <property type="term" value="F:protein serine/threonine kinase activity"/>
    <property type="evidence" value="ECO:0007669"/>
    <property type="project" value="UniProtKB-KW"/>
</dbReference>
<keyword evidence="8" id="KW-1185">Reference proteome</keyword>
<dbReference type="SMART" id="SM00220">
    <property type="entry name" value="S_TKc"/>
    <property type="match status" value="1"/>
</dbReference>
<comment type="caution">
    <text evidence="7">The sequence shown here is derived from an EMBL/GenBank/DDBJ whole genome shotgun (WGS) entry which is preliminary data.</text>
</comment>
<organism evidence="7 8">
    <name type="scientific">Symbiodinium necroappetens</name>
    <dbReference type="NCBI Taxonomy" id="1628268"/>
    <lineage>
        <taxon>Eukaryota</taxon>
        <taxon>Sar</taxon>
        <taxon>Alveolata</taxon>
        <taxon>Dinophyceae</taxon>
        <taxon>Suessiales</taxon>
        <taxon>Symbiodiniaceae</taxon>
        <taxon>Symbiodinium</taxon>
    </lineage>
</organism>
<evidence type="ECO:0000256" key="1">
    <source>
        <dbReference type="ARBA" id="ARBA00022527"/>
    </source>
</evidence>
<name>A0A812N9G2_9DINO</name>
<evidence type="ECO:0000313" key="8">
    <source>
        <dbReference type="Proteomes" id="UP000601435"/>
    </source>
</evidence>
<dbReference type="InterPro" id="IPR000719">
    <property type="entry name" value="Prot_kinase_dom"/>
</dbReference>
<feature type="non-terminal residue" evidence="7">
    <location>
        <position position="1"/>
    </location>
</feature>
<dbReference type="PANTHER" id="PTHR24346">
    <property type="entry name" value="MAP/MICROTUBULE AFFINITY-REGULATING KINASE"/>
    <property type="match status" value="1"/>
</dbReference>
<accession>A0A812N9G2</accession>
<dbReference type="OrthoDB" id="420766at2759"/>
<reference evidence="7" key="1">
    <citation type="submission" date="2021-02" db="EMBL/GenBank/DDBJ databases">
        <authorList>
            <person name="Dougan E. K."/>
            <person name="Rhodes N."/>
            <person name="Thang M."/>
            <person name="Chan C."/>
        </authorList>
    </citation>
    <scope>NUCLEOTIDE SEQUENCE</scope>
</reference>
<evidence type="ECO:0000259" key="6">
    <source>
        <dbReference type="PROSITE" id="PS50011"/>
    </source>
</evidence>
<dbReference type="Pfam" id="PF00069">
    <property type="entry name" value="Pkinase"/>
    <property type="match status" value="1"/>
</dbReference>
<dbReference type="PANTHER" id="PTHR24346:SF82">
    <property type="entry name" value="KP78A-RELATED"/>
    <property type="match status" value="1"/>
</dbReference>
<dbReference type="PROSITE" id="PS50011">
    <property type="entry name" value="PROTEIN_KINASE_DOM"/>
    <property type="match status" value="1"/>
</dbReference>
<keyword evidence="5" id="KW-0067">ATP-binding</keyword>
<feature type="non-terminal residue" evidence="7">
    <location>
        <position position="420"/>
    </location>
</feature>
<evidence type="ECO:0000313" key="7">
    <source>
        <dbReference type="EMBL" id="CAE7295356.1"/>
    </source>
</evidence>
<keyword evidence="3" id="KW-0547">Nucleotide-binding</keyword>
<dbReference type="GO" id="GO:0005524">
    <property type="term" value="F:ATP binding"/>
    <property type="evidence" value="ECO:0007669"/>
    <property type="project" value="UniProtKB-KW"/>
</dbReference>
<evidence type="ECO:0000256" key="2">
    <source>
        <dbReference type="ARBA" id="ARBA00022679"/>
    </source>
</evidence>
<dbReference type="Proteomes" id="UP000601435">
    <property type="component" value="Unassembled WGS sequence"/>
</dbReference>
<keyword evidence="2" id="KW-0808">Transferase</keyword>
<dbReference type="GO" id="GO:0005737">
    <property type="term" value="C:cytoplasm"/>
    <property type="evidence" value="ECO:0007669"/>
    <property type="project" value="TreeGrafter"/>
</dbReference>
<dbReference type="AlphaFoldDB" id="A0A812N9G2"/>
<proteinExistence type="predicted"/>
<dbReference type="Gene3D" id="1.10.510.10">
    <property type="entry name" value="Transferase(Phosphotransferase) domain 1"/>
    <property type="match status" value="1"/>
</dbReference>
<feature type="domain" description="Protein kinase" evidence="6">
    <location>
        <begin position="219"/>
        <end position="420"/>
    </location>
</feature>
<dbReference type="GO" id="GO:0035556">
    <property type="term" value="P:intracellular signal transduction"/>
    <property type="evidence" value="ECO:0007669"/>
    <property type="project" value="TreeGrafter"/>
</dbReference>
<dbReference type="EMBL" id="CAJNJA010012376">
    <property type="protein sequence ID" value="CAE7295356.1"/>
    <property type="molecule type" value="Genomic_DNA"/>
</dbReference>
<evidence type="ECO:0000256" key="5">
    <source>
        <dbReference type="ARBA" id="ARBA00022840"/>
    </source>
</evidence>
<evidence type="ECO:0000256" key="4">
    <source>
        <dbReference type="ARBA" id="ARBA00022777"/>
    </source>
</evidence>
<gene>
    <name evidence="7" type="primary">CIPK24</name>
    <name evidence="7" type="ORF">SNEC2469_LOCUS7251</name>
</gene>
<evidence type="ECO:0000256" key="3">
    <source>
        <dbReference type="ARBA" id="ARBA00022741"/>
    </source>
</evidence>
<dbReference type="SUPFAM" id="SSF56112">
    <property type="entry name" value="Protein kinase-like (PK-like)"/>
    <property type="match status" value="1"/>
</dbReference>
<keyword evidence="1" id="KW-0723">Serine/threonine-protein kinase</keyword>
<keyword evidence="4" id="KW-0418">Kinase</keyword>
<dbReference type="InterPro" id="IPR011009">
    <property type="entry name" value="Kinase-like_dom_sf"/>
</dbReference>
<protein>
    <submittedName>
        <fullName evidence="7">CIPK24 protein</fullName>
    </submittedName>
</protein>
<sequence length="420" mass="47218">EDEPEGLANDAEVEEFAEFANREAVRSTCVVVTLLSWSQSKVPSGILTPEGSEPDAADGLLNDRDLTQALLRADNVLIPCTLEYQEEMVQAKRIVAQIQRRSAQVCVIAVLLMPKPVLLNRETNEVLVRRHSELLSTGVDDVLYFELLRDVAALKRAINLSRAMWKTNMLRAKLMLNVEVDFDSAEEAAQVQVEHSSLLWEQIPKTLMPEFRPVNEQILETTNMVGHFRLISRLPSRKGMVLQAVDADQKAVAIKIFEKSQTQDPGLLESIYREIRLTGEVVRHPNIAKCLDMIHSLSRVYLVMEFAGGANIEHIISCRQEQRMNESEVNNCFEQVVRGVAHLHSKNIAHRNICLRHLVVSTLAGSDREHVRIVDFQHAMLVRPDMTSRTIVGSMPYMAPEMAAGGPYWPHSADAWSCGV</sequence>